<comment type="pathway">
    <text evidence="1 8">Metabolic intermediate biosynthesis; chorismate biosynthesis; chorismate from D-erythrose 4-phosphate and phosphoenolpyruvate: step 4/7.</text>
</comment>
<evidence type="ECO:0000259" key="11">
    <source>
        <dbReference type="Pfam" id="PF18317"/>
    </source>
</evidence>
<feature type="domain" description="Quinate/shikimate 5-dehydrogenase/glutamyl-tRNA reductase" evidence="9">
    <location>
        <begin position="131"/>
        <end position="204"/>
    </location>
</feature>
<evidence type="ECO:0000259" key="10">
    <source>
        <dbReference type="Pfam" id="PF08501"/>
    </source>
</evidence>
<evidence type="ECO:0000313" key="13">
    <source>
        <dbReference type="Proteomes" id="UP000639859"/>
    </source>
</evidence>
<evidence type="ECO:0000256" key="7">
    <source>
        <dbReference type="ARBA" id="ARBA00049442"/>
    </source>
</evidence>
<gene>
    <name evidence="8 12" type="primary">aroE</name>
    <name evidence="12" type="ORF">I4Q42_07275</name>
</gene>
<dbReference type="PANTHER" id="PTHR21089:SF1">
    <property type="entry name" value="BIFUNCTIONAL 3-DEHYDROQUINATE DEHYDRATASE_SHIKIMATE DEHYDROGENASE, CHLOROPLASTIC"/>
    <property type="match status" value="1"/>
</dbReference>
<dbReference type="SUPFAM" id="SSF51735">
    <property type="entry name" value="NAD(P)-binding Rossmann-fold domains"/>
    <property type="match status" value="1"/>
</dbReference>
<evidence type="ECO:0000259" key="9">
    <source>
        <dbReference type="Pfam" id="PF01488"/>
    </source>
</evidence>
<dbReference type="Gene3D" id="3.40.50.720">
    <property type="entry name" value="NAD(P)-binding Rossmann-like Domain"/>
    <property type="match status" value="1"/>
</dbReference>
<comment type="subunit">
    <text evidence="8">Homodimer.</text>
</comment>
<sequence length="290" mass="29316">MSSQHGQAITGAALVAGVCGQPIIHSMSPILHNAWLAGAGIDGAYVPMGPAEDRFEAFVNGFRGGVIRGLNVTIPFKERALACADTASDLARLAGAANLLRFHADGTITADNTDGPGMLGAIAAQAPDLAIAGCSAVILGAGGAARGAAAALLLEQAREVRIVNRTVEKAQAIADALGDVATAHGEAELPALLATADLVINATSLGLGGGDGPAADLSLTPKGCVVMDMVYKPLRTEFLARAEAAGRRTVDGLEMLLLQAVPSFEAFFGQAPPADVDVRAIALAHLGISK</sequence>
<dbReference type="HAMAP" id="MF_00222">
    <property type="entry name" value="Shikimate_DH_AroE"/>
    <property type="match status" value="1"/>
</dbReference>
<dbReference type="InterPro" id="IPR022893">
    <property type="entry name" value="Shikimate_DH_fam"/>
</dbReference>
<dbReference type="CDD" id="cd01065">
    <property type="entry name" value="NAD_bind_Shikimate_DH"/>
    <property type="match status" value="1"/>
</dbReference>
<comment type="catalytic activity">
    <reaction evidence="7 8">
        <text>shikimate + NADP(+) = 3-dehydroshikimate + NADPH + H(+)</text>
        <dbReference type="Rhea" id="RHEA:17737"/>
        <dbReference type="ChEBI" id="CHEBI:15378"/>
        <dbReference type="ChEBI" id="CHEBI:16630"/>
        <dbReference type="ChEBI" id="CHEBI:36208"/>
        <dbReference type="ChEBI" id="CHEBI:57783"/>
        <dbReference type="ChEBI" id="CHEBI:58349"/>
        <dbReference type="EC" id="1.1.1.25"/>
    </reaction>
</comment>
<evidence type="ECO:0000313" key="12">
    <source>
        <dbReference type="EMBL" id="MBI1683462.1"/>
    </source>
</evidence>
<dbReference type="Pfam" id="PF01488">
    <property type="entry name" value="Shikimate_DH"/>
    <property type="match status" value="1"/>
</dbReference>
<feature type="binding site" evidence="8">
    <location>
        <begin position="164"/>
        <end position="169"/>
    </location>
    <ligand>
        <name>NADP(+)</name>
        <dbReference type="ChEBI" id="CHEBI:58349"/>
    </ligand>
</feature>
<dbReference type="Proteomes" id="UP000639859">
    <property type="component" value="Unassembled WGS sequence"/>
</dbReference>
<evidence type="ECO:0000256" key="2">
    <source>
        <dbReference type="ARBA" id="ARBA00012962"/>
    </source>
</evidence>
<dbReference type="InterPro" id="IPR006151">
    <property type="entry name" value="Shikm_DH/Glu-tRNA_Rdtase"/>
</dbReference>
<feature type="active site" description="Proton acceptor" evidence="8">
    <location>
        <position position="77"/>
    </location>
</feature>
<feature type="binding site" evidence="8">
    <location>
        <position position="259"/>
    </location>
    <ligand>
        <name>shikimate</name>
        <dbReference type="ChEBI" id="CHEBI:36208"/>
    </ligand>
</feature>
<dbReference type="InterPro" id="IPR013708">
    <property type="entry name" value="Shikimate_DH-bd_N"/>
</dbReference>
<dbReference type="InterPro" id="IPR036291">
    <property type="entry name" value="NAD(P)-bd_dom_sf"/>
</dbReference>
<name>A0ABS0SUY8_9CAUL</name>
<proteinExistence type="inferred from homology"/>
<feature type="binding site" evidence="8">
    <location>
        <position position="98"/>
    </location>
    <ligand>
        <name>shikimate</name>
        <dbReference type="ChEBI" id="CHEBI:36208"/>
    </ligand>
</feature>
<keyword evidence="13" id="KW-1185">Reference proteome</keyword>
<feature type="binding site" evidence="8">
    <location>
        <position position="73"/>
    </location>
    <ligand>
        <name>shikimate</name>
        <dbReference type="ChEBI" id="CHEBI:36208"/>
    </ligand>
</feature>
<keyword evidence="5 8" id="KW-0560">Oxidoreductase</keyword>
<feature type="binding site" evidence="8">
    <location>
        <position position="231"/>
    </location>
    <ligand>
        <name>shikimate</name>
        <dbReference type="ChEBI" id="CHEBI:36208"/>
    </ligand>
</feature>
<dbReference type="RefSeq" id="WP_198575387.1">
    <property type="nucleotide sequence ID" value="NZ_JADWOX010000003.1"/>
</dbReference>
<feature type="binding site" evidence="8">
    <location>
        <position position="89"/>
    </location>
    <ligand>
        <name>NADP(+)</name>
        <dbReference type="ChEBI" id="CHEBI:58349"/>
    </ligand>
</feature>
<keyword evidence="4 8" id="KW-0521">NADP</keyword>
<feature type="binding site" evidence="8">
    <location>
        <begin position="140"/>
        <end position="144"/>
    </location>
    <ligand>
        <name>NADP(+)</name>
        <dbReference type="ChEBI" id="CHEBI:58349"/>
    </ligand>
</feature>
<comment type="similarity">
    <text evidence="8">Belongs to the shikimate dehydrogenase family.</text>
</comment>
<dbReference type="Gene3D" id="3.40.50.10860">
    <property type="entry name" value="Leucine Dehydrogenase, chain A, domain 1"/>
    <property type="match status" value="1"/>
</dbReference>
<dbReference type="PANTHER" id="PTHR21089">
    <property type="entry name" value="SHIKIMATE DEHYDROGENASE"/>
    <property type="match status" value="1"/>
</dbReference>
<dbReference type="GO" id="GO:0004764">
    <property type="term" value="F:shikimate 3-dehydrogenase (NADP+) activity"/>
    <property type="evidence" value="ECO:0007669"/>
    <property type="project" value="UniProtKB-EC"/>
</dbReference>
<feature type="binding site" evidence="8">
    <location>
        <position position="252"/>
    </location>
    <ligand>
        <name>NADP(+)</name>
        <dbReference type="ChEBI" id="CHEBI:58349"/>
    </ligand>
</feature>
<evidence type="ECO:0000256" key="3">
    <source>
        <dbReference type="ARBA" id="ARBA00022605"/>
    </source>
</evidence>
<evidence type="ECO:0000256" key="4">
    <source>
        <dbReference type="ARBA" id="ARBA00022857"/>
    </source>
</evidence>
<evidence type="ECO:0000256" key="6">
    <source>
        <dbReference type="ARBA" id="ARBA00023141"/>
    </source>
</evidence>
<dbReference type="InterPro" id="IPR011342">
    <property type="entry name" value="Shikimate_DH"/>
</dbReference>
<dbReference type="Pfam" id="PF08501">
    <property type="entry name" value="Shikimate_dh_N"/>
    <property type="match status" value="1"/>
</dbReference>
<feature type="domain" description="Shikimate dehydrogenase substrate binding N-terminal" evidence="10">
    <location>
        <begin position="18"/>
        <end position="99"/>
    </location>
</feature>
<organism evidence="12 13">
    <name type="scientific">Caulobacter hibisci</name>
    <dbReference type="NCBI Taxonomy" id="2035993"/>
    <lineage>
        <taxon>Bacteria</taxon>
        <taxon>Pseudomonadati</taxon>
        <taxon>Pseudomonadota</taxon>
        <taxon>Alphaproteobacteria</taxon>
        <taxon>Caulobacterales</taxon>
        <taxon>Caulobacteraceae</taxon>
        <taxon>Caulobacter</taxon>
    </lineage>
</organism>
<keyword evidence="3 8" id="KW-0028">Amino-acid biosynthesis</keyword>
<dbReference type="InterPro" id="IPR046346">
    <property type="entry name" value="Aminoacid_DH-like_N_sf"/>
</dbReference>
<protein>
    <recommendedName>
        <fullName evidence="2 8">Shikimate dehydrogenase (NADP(+))</fullName>
        <shortName evidence="8">SDH</shortName>
        <ecNumber evidence="2 8">1.1.1.25</ecNumber>
    </recommendedName>
</protein>
<dbReference type="Pfam" id="PF18317">
    <property type="entry name" value="SDH_C"/>
    <property type="match status" value="1"/>
</dbReference>
<keyword evidence="6 8" id="KW-0057">Aromatic amino acid biosynthesis</keyword>
<feature type="binding site" evidence="8">
    <location>
        <position position="229"/>
    </location>
    <ligand>
        <name>NADP(+)</name>
        <dbReference type="ChEBI" id="CHEBI:58349"/>
    </ligand>
</feature>
<feature type="domain" description="SDH C-terminal" evidence="11">
    <location>
        <begin position="252"/>
        <end position="278"/>
    </location>
</feature>
<evidence type="ECO:0000256" key="1">
    <source>
        <dbReference type="ARBA" id="ARBA00004871"/>
    </source>
</evidence>
<evidence type="ECO:0000256" key="8">
    <source>
        <dbReference type="HAMAP-Rule" id="MF_00222"/>
    </source>
</evidence>
<accession>A0ABS0SUY8</accession>
<dbReference type="NCBIfam" id="TIGR00507">
    <property type="entry name" value="aroE"/>
    <property type="match status" value="1"/>
</dbReference>
<feature type="binding site" evidence="8">
    <location>
        <begin position="26"/>
        <end position="28"/>
    </location>
    <ligand>
        <name>shikimate</name>
        <dbReference type="ChEBI" id="CHEBI:36208"/>
    </ligand>
</feature>
<evidence type="ECO:0000256" key="5">
    <source>
        <dbReference type="ARBA" id="ARBA00023002"/>
    </source>
</evidence>
<dbReference type="EC" id="1.1.1.25" evidence="2 8"/>
<reference evidence="12 13" key="1">
    <citation type="submission" date="2020-11" db="EMBL/GenBank/DDBJ databases">
        <title>genome sequence of strain KACC 18849.</title>
        <authorList>
            <person name="Gao J."/>
            <person name="Zhang X."/>
        </authorList>
    </citation>
    <scope>NUCLEOTIDE SEQUENCE [LARGE SCALE GENOMIC DNA]</scope>
    <source>
        <strain evidence="12 13">KACC 18849</strain>
    </source>
</reference>
<comment type="caution">
    <text evidence="12">The sequence shown here is derived from an EMBL/GenBank/DDBJ whole genome shotgun (WGS) entry which is preliminary data.</text>
</comment>
<dbReference type="EMBL" id="JADWOX010000003">
    <property type="protein sequence ID" value="MBI1683462.1"/>
    <property type="molecule type" value="Genomic_DNA"/>
</dbReference>
<comment type="function">
    <text evidence="8">Involved in the biosynthesis of the chorismate, which leads to the biosynthesis of aromatic amino acids. Catalyzes the reversible NADPH linked reduction of 3-dehydroshikimate (DHSA) to yield shikimate (SA).</text>
</comment>
<dbReference type="SUPFAM" id="SSF53223">
    <property type="entry name" value="Aminoacid dehydrogenase-like, N-terminal domain"/>
    <property type="match status" value="1"/>
</dbReference>
<feature type="binding site" evidence="8">
    <location>
        <position position="114"/>
    </location>
    <ligand>
        <name>shikimate</name>
        <dbReference type="ChEBI" id="CHEBI:36208"/>
    </ligand>
</feature>
<dbReference type="InterPro" id="IPR041121">
    <property type="entry name" value="SDH_C"/>
</dbReference>